<evidence type="ECO:0000256" key="1">
    <source>
        <dbReference type="ARBA" id="ARBA00023015"/>
    </source>
</evidence>
<dbReference type="Gene3D" id="4.10.240.10">
    <property type="entry name" value="Zn(2)-C6 fungal-type DNA-binding domain"/>
    <property type="match status" value="1"/>
</dbReference>
<keyword evidence="1" id="KW-0805">Transcription regulation</keyword>
<dbReference type="PROSITE" id="PS00463">
    <property type="entry name" value="ZN2_CY6_FUNGAL_1"/>
    <property type="match status" value="1"/>
</dbReference>
<evidence type="ECO:0000256" key="5">
    <source>
        <dbReference type="SAM" id="MobiDB-lite"/>
    </source>
</evidence>
<organism evidence="7 8">
    <name type="scientific">Penicillium canescens</name>
    <dbReference type="NCBI Taxonomy" id="5083"/>
    <lineage>
        <taxon>Eukaryota</taxon>
        <taxon>Fungi</taxon>
        <taxon>Dikarya</taxon>
        <taxon>Ascomycota</taxon>
        <taxon>Pezizomycotina</taxon>
        <taxon>Eurotiomycetes</taxon>
        <taxon>Eurotiomycetidae</taxon>
        <taxon>Eurotiales</taxon>
        <taxon>Aspergillaceae</taxon>
        <taxon>Penicillium</taxon>
    </lineage>
</organism>
<protein>
    <recommendedName>
        <fullName evidence="6">Zn(2)-C6 fungal-type domain-containing protein</fullName>
    </recommendedName>
</protein>
<evidence type="ECO:0000256" key="3">
    <source>
        <dbReference type="ARBA" id="ARBA00023163"/>
    </source>
</evidence>
<evidence type="ECO:0000256" key="2">
    <source>
        <dbReference type="ARBA" id="ARBA00023125"/>
    </source>
</evidence>
<reference evidence="7" key="2">
    <citation type="submission" date="2023-01" db="EMBL/GenBank/DDBJ databases">
        <authorList>
            <person name="Petersen C."/>
        </authorList>
    </citation>
    <scope>NUCLEOTIDE SEQUENCE</scope>
    <source>
        <strain evidence="7">IBT 15450</strain>
    </source>
</reference>
<sequence>MSGCTNSHLVPFPERPPSSKDFVLRDHQLAEPFQSIDPPDHPFLDHPFSNPEDSLRRIVLRSSHEGPNPKVPIPRTSTPVSWKKGARVSQACEGCRGPKIKCSGHRPACHRCVEIGIACHYDYRKGEKMDKQLSNLNVQIGMLEDLLRDLYPRLDVQSAQHVDRTLGKISSHDRTPPTAPGLPKTRNATEYPLVTVDYTKEDFNSLGEMQALGFVDKGARGCLMATLLSNRGGNMSKDSLTESVPLSYPASSKRSLKGKSALVVAEPLRPNDSLCFLYAARLTIITREAIDILYAPSAAHKSWVEIEVAISSLNDHADNWLSSLPALYDFKVISKAGPLKRQCASLAFHFYSTKLFITQTSLRRLIYRSPGMSNVPVDASDSMTAICIQAAGQLLELLPDKPDLTWLYGVCPWWCALHYFMQSITMIFTESLIRTRLGTIGTISVMPKLGKAIAWLKEMSERNVSARKAWLVCLDFISRHGSKLGLGVDDSL</sequence>
<dbReference type="SUPFAM" id="SSF57701">
    <property type="entry name" value="Zn2/Cys6 DNA-binding domain"/>
    <property type="match status" value="1"/>
</dbReference>
<dbReference type="PANTHER" id="PTHR47654">
    <property type="entry name" value="ZN(II)2CYS6 TRANSCRIPTION FACTOR (EUROFUNG)-RELATED"/>
    <property type="match status" value="1"/>
</dbReference>
<evidence type="ECO:0000313" key="7">
    <source>
        <dbReference type="EMBL" id="KAJ6039051.1"/>
    </source>
</evidence>
<dbReference type="GO" id="GO:0003677">
    <property type="term" value="F:DNA binding"/>
    <property type="evidence" value="ECO:0007669"/>
    <property type="project" value="UniProtKB-KW"/>
</dbReference>
<comment type="caution">
    <text evidence="7">The sequence shown here is derived from an EMBL/GenBank/DDBJ whole genome shotgun (WGS) entry which is preliminary data.</text>
</comment>
<dbReference type="AlphaFoldDB" id="A0AAD6N7Z9"/>
<dbReference type="CDD" id="cd00067">
    <property type="entry name" value="GAL4"/>
    <property type="match status" value="1"/>
</dbReference>
<dbReference type="PROSITE" id="PS50048">
    <property type="entry name" value="ZN2_CY6_FUNGAL_2"/>
    <property type="match status" value="1"/>
</dbReference>
<dbReference type="EMBL" id="JAQJZL010000006">
    <property type="protein sequence ID" value="KAJ6039051.1"/>
    <property type="molecule type" value="Genomic_DNA"/>
</dbReference>
<keyword evidence="4" id="KW-0539">Nucleus</keyword>
<feature type="region of interest" description="Disordered" evidence="5">
    <location>
        <begin position="62"/>
        <end position="82"/>
    </location>
</feature>
<reference evidence="7" key="1">
    <citation type="journal article" date="2023" name="IMA Fungus">
        <title>Comparative genomic study of the Penicillium genus elucidates a diverse pangenome and 15 lateral gene transfer events.</title>
        <authorList>
            <person name="Petersen C."/>
            <person name="Sorensen T."/>
            <person name="Nielsen M.R."/>
            <person name="Sondergaard T.E."/>
            <person name="Sorensen J.L."/>
            <person name="Fitzpatrick D.A."/>
            <person name="Frisvad J.C."/>
            <person name="Nielsen K.L."/>
        </authorList>
    </citation>
    <scope>NUCLEOTIDE SEQUENCE</scope>
    <source>
        <strain evidence="7">IBT 15450</strain>
    </source>
</reference>
<dbReference type="GO" id="GO:0008270">
    <property type="term" value="F:zinc ion binding"/>
    <property type="evidence" value="ECO:0007669"/>
    <property type="project" value="InterPro"/>
</dbReference>
<feature type="domain" description="Zn(2)-C6 fungal-type" evidence="6">
    <location>
        <begin position="91"/>
        <end position="121"/>
    </location>
</feature>
<name>A0AAD6N7Z9_PENCN</name>
<dbReference type="GO" id="GO:0000981">
    <property type="term" value="F:DNA-binding transcription factor activity, RNA polymerase II-specific"/>
    <property type="evidence" value="ECO:0007669"/>
    <property type="project" value="InterPro"/>
</dbReference>
<keyword evidence="8" id="KW-1185">Reference proteome</keyword>
<dbReference type="SMART" id="SM00066">
    <property type="entry name" value="GAL4"/>
    <property type="match status" value="1"/>
</dbReference>
<dbReference type="PRINTS" id="PR00755">
    <property type="entry name" value="AFLATOXINBRP"/>
</dbReference>
<keyword evidence="3" id="KW-0804">Transcription</keyword>
<gene>
    <name evidence="7" type="ORF">N7460_007083</name>
</gene>
<dbReference type="InterPro" id="IPR001138">
    <property type="entry name" value="Zn2Cys6_DnaBD"/>
</dbReference>
<dbReference type="PANTHER" id="PTHR47654:SF1">
    <property type="entry name" value="ZN(II)2CYS6 TRANSCRIPTION FACTOR (EUROFUNG)"/>
    <property type="match status" value="1"/>
</dbReference>
<keyword evidence="2" id="KW-0238">DNA-binding</keyword>
<accession>A0AAD6N7Z9</accession>
<evidence type="ECO:0000313" key="8">
    <source>
        <dbReference type="Proteomes" id="UP001219568"/>
    </source>
</evidence>
<dbReference type="Pfam" id="PF00172">
    <property type="entry name" value="Zn_clus"/>
    <property type="match status" value="1"/>
</dbReference>
<dbReference type="InterPro" id="IPR053230">
    <property type="entry name" value="Trans_reg_galc"/>
</dbReference>
<dbReference type="InterPro" id="IPR036864">
    <property type="entry name" value="Zn2-C6_fun-type_DNA-bd_sf"/>
</dbReference>
<feature type="region of interest" description="Disordered" evidence="5">
    <location>
        <begin position="1"/>
        <end position="20"/>
    </location>
</feature>
<dbReference type="CDD" id="cd12148">
    <property type="entry name" value="fungal_TF_MHR"/>
    <property type="match status" value="1"/>
</dbReference>
<evidence type="ECO:0000259" key="6">
    <source>
        <dbReference type="PROSITE" id="PS50048"/>
    </source>
</evidence>
<dbReference type="Proteomes" id="UP001219568">
    <property type="component" value="Unassembled WGS sequence"/>
</dbReference>
<evidence type="ECO:0000256" key="4">
    <source>
        <dbReference type="ARBA" id="ARBA00023242"/>
    </source>
</evidence>
<proteinExistence type="predicted"/>